<dbReference type="HOGENOM" id="CLU_013645_1_0_11"/>
<name>H6RTP9_BLASD</name>
<dbReference type="PANTHER" id="PTHR13096:SF9">
    <property type="entry name" value="BIFUNCTIONAL LYSINE-SPECIFIC DEMETHYLASE AND HISTIDYL-HYDROXYLASE"/>
    <property type="match status" value="1"/>
</dbReference>
<dbReference type="GO" id="GO:0032453">
    <property type="term" value="F:histone H3K4 demethylase activity"/>
    <property type="evidence" value="ECO:0007669"/>
    <property type="project" value="TreeGrafter"/>
</dbReference>
<gene>
    <name evidence="6" type="ordered locus">BLASA_2203</name>
</gene>
<dbReference type="GO" id="GO:0046872">
    <property type="term" value="F:metal ion binding"/>
    <property type="evidence" value="ECO:0007669"/>
    <property type="project" value="UniProtKB-KW"/>
</dbReference>
<comment type="cofactor">
    <cofactor evidence="1">
        <name>Fe(2+)</name>
        <dbReference type="ChEBI" id="CHEBI:29033"/>
    </cofactor>
</comment>
<dbReference type="SMART" id="SM00558">
    <property type="entry name" value="JmjC"/>
    <property type="match status" value="1"/>
</dbReference>
<dbReference type="eggNOG" id="COG2850">
    <property type="taxonomic scope" value="Bacteria"/>
</dbReference>
<dbReference type="KEGG" id="bsd:BLASA_2203"/>
<organism evidence="6 7">
    <name type="scientific">Blastococcus saxobsidens (strain DD2)</name>
    <dbReference type="NCBI Taxonomy" id="1146883"/>
    <lineage>
        <taxon>Bacteria</taxon>
        <taxon>Bacillati</taxon>
        <taxon>Actinomycetota</taxon>
        <taxon>Actinomycetes</taxon>
        <taxon>Geodermatophilales</taxon>
        <taxon>Geodermatophilaceae</taxon>
        <taxon>Blastococcus</taxon>
    </lineage>
</organism>
<reference evidence="6 7" key="1">
    <citation type="journal article" date="2012" name="J. Bacteriol.">
        <title>Genome Sequence of Blastococcus saxobsidens DD2, a Stone-Inhabiting Bacterium.</title>
        <authorList>
            <person name="Chouaia B."/>
            <person name="Crotti E."/>
            <person name="Brusetti L."/>
            <person name="Daffonchio D."/>
            <person name="Essoussi I."/>
            <person name="Nouioui I."/>
            <person name="Sbissi I."/>
            <person name="Ghodhbane-Gtari F."/>
            <person name="Gtari M."/>
            <person name="Vacherie B."/>
            <person name="Barbe V."/>
            <person name="Medigue C."/>
            <person name="Gury J."/>
            <person name="Pujic P."/>
            <person name="Normand P."/>
        </authorList>
    </citation>
    <scope>NUCLEOTIDE SEQUENCE [LARGE SCALE GENOMIC DNA]</scope>
    <source>
        <strain evidence="6 7">DD2</strain>
    </source>
</reference>
<sequence>MEQQLRPALRRCTNMAPELFGARYWARRPLLTRAEDTGNSFTDLLDLPAVDELLSRRGLRTPFLRIAKDGAVVDAKRFTTSGGAGAEIADQVSSDAVLRLFADGSTVVLQGLHRLWPPLIEFADQLAADLGHPTQVNAYITPPSSRGFSPHYDVHDVFVLQVAGEKHWTIHEPVLPDPLRTQVWTDRSAEVAAAAEGEPVIDAVLRPGDALYLPRGYLHSAKALGAISAHLTVGIHSVTRWAAAESVLDLVRTLAAEDRSLRGSLPLGIDLADPDAVADDVAAVVDGLREWLDRVDPAEVADRLRARTWAQVRPEPVAPLAQSAAAAALTPDTVLRLRARLRATLRDGDDGRITLLAGRRTHTFPADVRPALAELLAVGELKVGDLPGLVPAERITLARRLVTDAIATVPDATAADAPASASPAGGHDGAHGGATGEHR</sequence>
<dbReference type="AlphaFoldDB" id="H6RTP9"/>
<dbReference type="InterPro" id="IPR003347">
    <property type="entry name" value="JmjC_dom"/>
</dbReference>
<dbReference type="Gene3D" id="2.60.120.650">
    <property type="entry name" value="Cupin"/>
    <property type="match status" value="1"/>
</dbReference>
<evidence type="ECO:0000256" key="2">
    <source>
        <dbReference type="ARBA" id="ARBA00022723"/>
    </source>
</evidence>
<feature type="domain" description="JmjC" evidence="5">
    <location>
        <begin position="104"/>
        <end position="254"/>
    </location>
</feature>
<dbReference type="STRING" id="1146883.BLASA_2203"/>
<dbReference type="PROSITE" id="PS51184">
    <property type="entry name" value="JMJC"/>
    <property type="match status" value="1"/>
</dbReference>
<evidence type="ECO:0000259" key="5">
    <source>
        <dbReference type="PROSITE" id="PS51184"/>
    </source>
</evidence>
<feature type="compositionally biased region" description="Low complexity" evidence="4">
    <location>
        <begin position="414"/>
        <end position="425"/>
    </location>
</feature>
<dbReference type="GO" id="GO:0051864">
    <property type="term" value="F:histone H3K36 demethylase activity"/>
    <property type="evidence" value="ECO:0007669"/>
    <property type="project" value="TreeGrafter"/>
</dbReference>
<evidence type="ECO:0000313" key="7">
    <source>
        <dbReference type="Proteomes" id="UP000007517"/>
    </source>
</evidence>
<reference evidence="7" key="2">
    <citation type="submission" date="2012-02" db="EMBL/GenBank/DDBJ databases">
        <title>Complete genome sequence of Blastococcus saxobsidens strain DD2.</title>
        <authorList>
            <person name="Genoscope."/>
        </authorList>
    </citation>
    <scope>NUCLEOTIDE SEQUENCE [LARGE SCALE GENOMIC DNA]</scope>
    <source>
        <strain evidence="7">DD2</strain>
    </source>
</reference>
<dbReference type="Pfam" id="PF08007">
    <property type="entry name" value="JmjC_2"/>
    <property type="match status" value="1"/>
</dbReference>
<accession>H6RTP9</accession>
<dbReference type="PANTHER" id="PTHR13096">
    <property type="entry name" value="MINA53 MYC INDUCED NUCLEAR ANTIGEN"/>
    <property type="match status" value="1"/>
</dbReference>
<feature type="region of interest" description="Disordered" evidence="4">
    <location>
        <begin position="414"/>
        <end position="439"/>
    </location>
</feature>
<evidence type="ECO:0000313" key="6">
    <source>
        <dbReference type="EMBL" id="CCG03109.1"/>
    </source>
</evidence>
<dbReference type="OrthoDB" id="9764016at2"/>
<keyword evidence="2" id="KW-0479">Metal-binding</keyword>
<dbReference type="InterPro" id="IPR039994">
    <property type="entry name" value="NO66-like"/>
</dbReference>
<keyword evidence="3" id="KW-0408">Iron</keyword>
<evidence type="ECO:0000256" key="3">
    <source>
        <dbReference type="ARBA" id="ARBA00023004"/>
    </source>
</evidence>
<protein>
    <recommendedName>
        <fullName evidence="5">JmjC domain-containing protein</fullName>
    </recommendedName>
</protein>
<proteinExistence type="predicted"/>
<evidence type="ECO:0000256" key="1">
    <source>
        <dbReference type="ARBA" id="ARBA00001954"/>
    </source>
</evidence>
<keyword evidence="7" id="KW-1185">Reference proteome</keyword>
<evidence type="ECO:0000256" key="4">
    <source>
        <dbReference type="SAM" id="MobiDB-lite"/>
    </source>
</evidence>
<dbReference type="EMBL" id="FO117623">
    <property type="protein sequence ID" value="CCG03109.1"/>
    <property type="molecule type" value="Genomic_DNA"/>
</dbReference>
<dbReference type="Proteomes" id="UP000007517">
    <property type="component" value="Chromosome"/>
</dbReference>
<dbReference type="SUPFAM" id="SSF51197">
    <property type="entry name" value="Clavaminate synthase-like"/>
    <property type="match status" value="1"/>
</dbReference>